<sequence length="50" mass="5874">MPKTKVRFKGQDLDMNSAFYSRAFTLNLSYRFGGYKKKNLKEVDTSRFGM</sequence>
<organism evidence="1">
    <name type="scientific">Myoviridae sp. ctxym25</name>
    <dbReference type="NCBI Taxonomy" id="2825210"/>
    <lineage>
        <taxon>Viruses</taxon>
        <taxon>Duplodnaviria</taxon>
        <taxon>Heunggongvirae</taxon>
        <taxon>Uroviricota</taxon>
        <taxon>Caudoviricetes</taxon>
    </lineage>
</organism>
<proteinExistence type="predicted"/>
<name>A0A8S5QII8_9CAUD</name>
<evidence type="ECO:0000313" key="1">
    <source>
        <dbReference type="EMBL" id="DAE18593.1"/>
    </source>
</evidence>
<dbReference type="EMBL" id="BK015658">
    <property type="protein sequence ID" value="DAE18593.1"/>
    <property type="molecule type" value="Genomic_DNA"/>
</dbReference>
<protein>
    <submittedName>
        <fullName evidence="1">Uncharacterized protein</fullName>
    </submittedName>
</protein>
<reference evidence="1" key="1">
    <citation type="journal article" date="2021" name="Proc. Natl. Acad. Sci. U.S.A.">
        <title>A Catalog of Tens of Thousands of Viruses from Human Metagenomes Reveals Hidden Associations with Chronic Diseases.</title>
        <authorList>
            <person name="Tisza M.J."/>
            <person name="Buck C.B."/>
        </authorList>
    </citation>
    <scope>NUCLEOTIDE SEQUENCE</scope>
    <source>
        <strain evidence="1">Ctxym25</strain>
    </source>
</reference>
<accession>A0A8S5QII8</accession>